<evidence type="ECO:0000313" key="2">
    <source>
        <dbReference type="Proteomes" id="UP000276133"/>
    </source>
</evidence>
<dbReference type="EMBL" id="REGN01008857">
    <property type="protein sequence ID" value="RNA02494.1"/>
    <property type="molecule type" value="Genomic_DNA"/>
</dbReference>
<sequence>MFKIITLLKKSSFSKKCRVANIDLQKGPRFRDNPHQHQHQLHQIHSKCYDRPKNSHHHHLRLLIECHRVKLTLLILRGIFILKKCQINTAVLWSKPKMNTKLLEFQLVELNDLDVTDIEDEQKSENK</sequence>
<dbReference type="Proteomes" id="UP000276133">
    <property type="component" value="Unassembled WGS sequence"/>
</dbReference>
<reference evidence="1 2" key="1">
    <citation type="journal article" date="2018" name="Sci. Rep.">
        <title>Genomic signatures of local adaptation to the degree of environmental predictability in rotifers.</title>
        <authorList>
            <person name="Franch-Gras L."/>
            <person name="Hahn C."/>
            <person name="Garcia-Roger E.M."/>
            <person name="Carmona M.J."/>
            <person name="Serra M."/>
            <person name="Gomez A."/>
        </authorList>
    </citation>
    <scope>NUCLEOTIDE SEQUENCE [LARGE SCALE GENOMIC DNA]</scope>
    <source>
        <strain evidence="1">HYR1</strain>
    </source>
</reference>
<accession>A0A3M7PU49</accession>
<keyword evidence="2" id="KW-1185">Reference proteome</keyword>
<organism evidence="1 2">
    <name type="scientific">Brachionus plicatilis</name>
    <name type="common">Marine rotifer</name>
    <name type="synonym">Brachionus muelleri</name>
    <dbReference type="NCBI Taxonomy" id="10195"/>
    <lineage>
        <taxon>Eukaryota</taxon>
        <taxon>Metazoa</taxon>
        <taxon>Spiralia</taxon>
        <taxon>Gnathifera</taxon>
        <taxon>Rotifera</taxon>
        <taxon>Eurotatoria</taxon>
        <taxon>Monogononta</taxon>
        <taxon>Pseudotrocha</taxon>
        <taxon>Ploima</taxon>
        <taxon>Brachionidae</taxon>
        <taxon>Brachionus</taxon>
    </lineage>
</organism>
<name>A0A3M7PU49_BRAPC</name>
<evidence type="ECO:0000313" key="1">
    <source>
        <dbReference type="EMBL" id="RNA02494.1"/>
    </source>
</evidence>
<protein>
    <submittedName>
        <fullName evidence="1">Uncharacterized protein</fullName>
    </submittedName>
</protein>
<dbReference type="AlphaFoldDB" id="A0A3M7PU49"/>
<comment type="caution">
    <text evidence="1">The sequence shown here is derived from an EMBL/GenBank/DDBJ whole genome shotgun (WGS) entry which is preliminary data.</text>
</comment>
<gene>
    <name evidence="1" type="ORF">BpHYR1_023596</name>
</gene>
<proteinExistence type="predicted"/>